<evidence type="ECO:0000256" key="12">
    <source>
        <dbReference type="SAM" id="MobiDB-lite"/>
    </source>
</evidence>
<dbReference type="GO" id="GO:0000977">
    <property type="term" value="F:RNA polymerase II transcription regulatory region sequence-specific DNA binding"/>
    <property type="evidence" value="ECO:0007669"/>
    <property type="project" value="TreeGrafter"/>
</dbReference>
<evidence type="ECO:0000259" key="13">
    <source>
        <dbReference type="PROSITE" id="PS50023"/>
    </source>
</evidence>
<dbReference type="InterPro" id="IPR050453">
    <property type="entry name" value="LIM_Homeobox_TF"/>
</dbReference>
<dbReference type="PANTHER" id="PTHR24208">
    <property type="entry name" value="LIM/HOMEOBOX PROTEIN LHX"/>
    <property type="match status" value="1"/>
</dbReference>
<dbReference type="PROSITE" id="PS50071">
    <property type="entry name" value="HOMEOBOX_2"/>
    <property type="match status" value="1"/>
</dbReference>
<dbReference type="PROSITE" id="PS00478">
    <property type="entry name" value="LIM_DOMAIN_1"/>
    <property type="match status" value="2"/>
</dbReference>
<name>A0A553NDS2_TIGCA</name>
<comment type="caution">
    <text evidence="15">The sequence shown here is derived from an EMBL/GenBank/DDBJ whole genome shotgun (WGS) entry which is preliminary data.</text>
</comment>
<dbReference type="CDD" id="cd00086">
    <property type="entry name" value="homeodomain"/>
    <property type="match status" value="1"/>
</dbReference>
<evidence type="ECO:0000256" key="1">
    <source>
        <dbReference type="ARBA" id="ARBA00004123"/>
    </source>
</evidence>
<comment type="subcellular location">
    <subcellularLocation>
        <location evidence="1 9 11">Nucleus</location>
    </subcellularLocation>
</comment>
<feature type="DNA-binding region" description="Homeobox" evidence="9">
    <location>
        <begin position="155"/>
        <end position="214"/>
    </location>
</feature>
<evidence type="ECO:0000256" key="3">
    <source>
        <dbReference type="ARBA" id="ARBA00022737"/>
    </source>
</evidence>
<dbReference type="GO" id="GO:0046872">
    <property type="term" value="F:metal ion binding"/>
    <property type="evidence" value="ECO:0007669"/>
    <property type="project" value="UniProtKB-KW"/>
</dbReference>
<dbReference type="FunFam" id="2.10.110.10:FF:000136">
    <property type="entry name" value="LIM domain family"/>
    <property type="match status" value="1"/>
</dbReference>
<dbReference type="InterPro" id="IPR009057">
    <property type="entry name" value="Homeodomain-like_sf"/>
</dbReference>
<dbReference type="SMART" id="SM00389">
    <property type="entry name" value="HOX"/>
    <property type="match status" value="1"/>
</dbReference>
<dbReference type="Pfam" id="PF00412">
    <property type="entry name" value="LIM"/>
    <property type="match status" value="2"/>
</dbReference>
<keyword evidence="7 9" id="KW-0371">Homeobox</keyword>
<feature type="domain" description="LIM zinc-binding" evidence="13">
    <location>
        <begin position="86"/>
        <end position="149"/>
    </location>
</feature>
<evidence type="ECO:0000313" key="16">
    <source>
        <dbReference type="Proteomes" id="UP000318571"/>
    </source>
</evidence>
<feature type="region of interest" description="Disordered" evidence="12">
    <location>
        <begin position="229"/>
        <end position="259"/>
    </location>
</feature>
<accession>A0A553NDS2</accession>
<evidence type="ECO:0000256" key="8">
    <source>
        <dbReference type="ARBA" id="ARBA00023242"/>
    </source>
</evidence>
<proteinExistence type="predicted"/>
<keyword evidence="6 9" id="KW-0238">DNA-binding</keyword>
<keyword evidence="8 9" id="KW-0539">Nucleus</keyword>
<dbReference type="STRING" id="6832.A0A553NDS2"/>
<dbReference type="Pfam" id="PF00046">
    <property type="entry name" value="Homeodomain"/>
    <property type="match status" value="1"/>
</dbReference>
<evidence type="ECO:0000256" key="6">
    <source>
        <dbReference type="ARBA" id="ARBA00023125"/>
    </source>
</evidence>
<protein>
    <submittedName>
        <fullName evidence="15">Uncharacterized protein</fullName>
    </submittedName>
</protein>
<evidence type="ECO:0000256" key="2">
    <source>
        <dbReference type="ARBA" id="ARBA00022723"/>
    </source>
</evidence>
<dbReference type="PROSITE" id="PS00027">
    <property type="entry name" value="HOMEOBOX_1"/>
    <property type="match status" value="1"/>
</dbReference>
<dbReference type="FunFam" id="1.10.10.60:FF:000219">
    <property type="entry name" value="LIM/homeobox protein Lhx3"/>
    <property type="match status" value="1"/>
</dbReference>
<feature type="domain" description="Homeobox" evidence="14">
    <location>
        <begin position="153"/>
        <end position="213"/>
    </location>
</feature>
<evidence type="ECO:0000256" key="10">
    <source>
        <dbReference type="PROSITE-ProRule" id="PRU00125"/>
    </source>
</evidence>
<keyword evidence="5 10" id="KW-0440">LIM domain</keyword>
<dbReference type="PROSITE" id="PS50023">
    <property type="entry name" value="LIM_DOMAIN_2"/>
    <property type="match status" value="2"/>
</dbReference>
<dbReference type="EMBL" id="VCGU01000458">
    <property type="protein sequence ID" value="TRY63593.1"/>
    <property type="molecule type" value="Genomic_DNA"/>
</dbReference>
<dbReference type="SMART" id="SM00132">
    <property type="entry name" value="LIM"/>
    <property type="match status" value="2"/>
</dbReference>
<gene>
    <name evidence="15" type="ORF">TCAL_12580</name>
</gene>
<dbReference type="Gene3D" id="1.10.10.60">
    <property type="entry name" value="Homeodomain-like"/>
    <property type="match status" value="1"/>
</dbReference>
<dbReference type="OMA" id="YCKDHFY"/>
<evidence type="ECO:0000256" key="4">
    <source>
        <dbReference type="ARBA" id="ARBA00022833"/>
    </source>
</evidence>
<feature type="domain" description="LIM zinc-binding" evidence="13">
    <location>
        <begin position="27"/>
        <end position="85"/>
    </location>
</feature>
<sequence>MDKMDGCDRAEVLMKILSPDQIEASIPKCLECGEHITERYICKVLDNYWHSNCLKCKHCKASLIDKCFVKNSKIYCKDDFFREFGPRCSACGSTIAPSQVIQRAQDYIYHFDCFECAICDRKLETGDEYFLMEDRKLLCREDFESSRTKDGIDGNKRPRTTITARQMDVLKEAYKASPKPARHVREQLAQDTGLDMRVVQVWFQNRRAKEKRLKKDAGRARWGQFFRGVNNSLSSSPTRNDKIDSDRESEIDSEINNCK</sequence>
<keyword evidence="4 10" id="KW-0862">Zinc</keyword>
<evidence type="ECO:0000259" key="14">
    <source>
        <dbReference type="PROSITE" id="PS50071"/>
    </source>
</evidence>
<dbReference type="InterPro" id="IPR017970">
    <property type="entry name" value="Homeobox_CS"/>
</dbReference>
<dbReference type="SUPFAM" id="SSF57716">
    <property type="entry name" value="Glucocorticoid receptor-like (DNA-binding domain)"/>
    <property type="match status" value="2"/>
</dbReference>
<keyword evidence="3" id="KW-0677">Repeat</keyword>
<dbReference type="InterPro" id="IPR001781">
    <property type="entry name" value="Znf_LIM"/>
</dbReference>
<dbReference type="FunFam" id="2.10.110.10:FF:000006">
    <property type="entry name" value="LIM homeobox transcription factor 1-beta"/>
    <property type="match status" value="1"/>
</dbReference>
<feature type="compositionally biased region" description="Basic and acidic residues" evidence="12">
    <location>
        <begin position="239"/>
        <end position="250"/>
    </location>
</feature>
<dbReference type="InterPro" id="IPR001356">
    <property type="entry name" value="HD"/>
</dbReference>
<evidence type="ECO:0000256" key="5">
    <source>
        <dbReference type="ARBA" id="ARBA00023038"/>
    </source>
</evidence>
<dbReference type="AlphaFoldDB" id="A0A553NDS2"/>
<evidence type="ECO:0000313" key="15">
    <source>
        <dbReference type="EMBL" id="TRY63593.1"/>
    </source>
</evidence>
<feature type="compositionally biased region" description="Polar residues" evidence="12">
    <location>
        <begin position="229"/>
        <end position="238"/>
    </location>
</feature>
<keyword evidence="16" id="KW-1185">Reference proteome</keyword>
<dbReference type="Proteomes" id="UP000318571">
    <property type="component" value="Chromosome 10"/>
</dbReference>
<evidence type="ECO:0000256" key="9">
    <source>
        <dbReference type="PROSITE-ProRule" id="PRU00108"/>
    </source>
</evidence>
<dbReference type="Gene3D" id="2.10.110.10">
    <property type="entry name" value="Cysteine Rich Protein"/>
    <property type="match status" value="2"/>
</dbReference>
<dbReference type="GO" id="GO:0030182">
    <property type="term" value="P:neuron differentiation"/>
    <property type="evidence" value="ECO:0007669"/>
    <property type="project" value="TreeGrafter"/>
</dbReference>
<organism evidence="15 16">
    <name type="scientific">Tigriopus californicus</name>
    <name type="common">Marine copepod</name>
    <dbReference type="NCBI Taxonomy" id="6832"/>
    <lineage>
        <taxon>Eukaryota</taxon>
        <taxon>Metazoa</taxon>
        <taxon>Ecdysozoa</taxon>
        <taxon>Arthropoda</taxon>
        <taxon>Crustacea</taxon>
        <taxon>Multicrustacea</taxon>
        <taxon>Hexanauplia</taxon>
        <taxon>Copepoda</taxon>
        <taxon>Harpacticoida</taxon>
        <taxon>Harpacticidae</taxon>
        <taxon>Tigriopus</taxon>
    </lineage>
</organism>
<evidence type="ECO:0000256" key="11">
    <source>
        <dbReference type="RuleBase" id="RU000682"/>
    </source>
</evidence>
<keyword evidence="2 10" id="KW-0479">Metal-binding</keyword>
<dbReference type="GO" id="GO:0000981">
    <property type="term" value="F:DNA-binding transcription factor activity, RNA polymerase II-specific"/>
    <property type="evidence" value="ECO:0007669"/>
    <property type="project" value="InterPro"/>
</dbReference>
<dbReference type="PANTHER" id="PTHR24208:SF128">
    <property type="entry name" value="LIM3, ISOFORM G"/>
    <property type="match status" value="1"/>
</dbReference>
<reference evidence="15 16" key="1">
    <citation type="journal article" date="2018" name="Nat. Ecol. Evol.">
        <title>Genomic signatures of mitonuclear coevolution across populations of Tigriopus californicus.</title>
        <authorList>
            <person name="Barreto F.S."/>
            <person name="Watson E.T."/>
            <person name="Lima T.G."/>
            <person name="Willett C.S."/>
            <person name="Edmands S."/>
            <person name="Li W."/>
            <person name="Burton R.S."/>
        </authorList>
    </citation>
    <scope>NUCLEOTIDE SEQUENCE [LARGE SCALE GENOMIC DNA]</scope>
    <source>
        <strain evidence="15 16">San Diego</strain>
    </source>
</reference>
<evidence type="ECO:0000256" key="7">
    <source>
        <dbReference type="ARBA" id="ARBA00023155"/>
    </source>
</evidence>
<dbReference type="SUPFAM" id="SSF46689">
    <property type="entry name" value="Homeodomain-like"/>
    <property type="match status" value="1"/>
</dbReference>
<dbReference type="GO" id="GO:0005634">
    <property type="term" value="C:nucleus"/>
    <property type="evidence" value="ECO:0007669"/>
    <property type="project" value="UniProtKB-SubCell"/>
</dbReference>